<dbReference type="InterPro" id="IPR018461">
    <property type="entry name" value="Na/H_Antiport_NhaC-like_C"/>
</dbReference>
<feature type="transmembrane region" description="Helical" evidence="6">
    <location>
        <begin position="363"/>
        <end position="380"/>
    </location>
</feature>
<evidence type="ECO:0000259" key="7">
    <source>
        <dbReference type="Pfam" id="PF03553"/>
    </source>
</evidence>
<keyword evidence="5 6" id="KW-0472">Membrane</keyword>
<organism evidence="8">
    <name type="scientific">bioreactor metagenome</name>
    <dbReference type="NCBI Taxonomy" id="1076179"/>
    <lineage>
        <taxon>unclassified sequences</taxon>
        <taxon>metagenomes</taxon>
        <taxon>ecological metagenomes</taxon>
    </lineage>
</organism>
<feature type="transmembrane region" description="Helical" evidence="6">
    <location>
        <begin position="209"/>
        <end position="227"/>
    </location>
</feature>
<evidence type="ECO:0000313" key="8">
    <source>
        <dbReference type="EMBL" id="MPM41480.1"/>
    </source>
</evidence>
<evidence type="ECO:0000256" key="2">
    <source>
        <dbReference type="ARBA" id="ARBA00022475"/>
    </source>
</evidence>
<name>A0A644ZKR7_9ZZZZ</name>
<evidence type="ECO:0000256" key="4">
    <source>
        <dbReference type="ARBA" id="ARBA00022989"/>
    </source>
</evidence>
<dbReference type="EMBL" id="VSSQ01009387">
    <property type="protein sequence ID" value="MPM41480.1"/>
    <property type="molecule type" value="Genomic_DNA"/>
</dbReference>
<reference evidence="8" key="1">
    <citation type="submission" date="2019-08" db="EMBL/GenBank/DDBJ databases">
        <authorList>
            <person name="Kucharzyk K."/>
            <person name="Murdoch R.W."/>
            <person name="Higgins S."/>
            <person name="Loffler F."/>
        </authorList>
    </citation>
    <scope>NUCLEOTIDE SEQUENCE</scope>
</reference>
<dbReference type="PANTHER" id="PTHR43478:SF1">
    <property type="entry name" value="NA+_H+ ANTIPORTER NHAC-LIKE C-TERMINAL DOMAIN-CONTAINING PROTEIN"/>
    <property type="match status" value="1"/>
</dbReference>
<evidence type="ECO:0000256" key="3">
    <source>
        <dbReference type="ARBA" id="ARBA00022692"/>
    </source>
</evidence>
<dbReference type="AlphaFoldDB" id="A0A644ZKR7"/>
<keyword evidence="2" id="KW-1003">Cell membrane</keyword>
<sequence length="403" mass="43225">MDGNVFRDICKEYRISSEKFSYVLDSTAAPAAAILISDWIAYQISMINQGLDMAGITEIQPMAAYIHAIPFNMYSILTLIFVAFLMYTGKDYGPMLKAEARCLATGKFSRDGASPMMDVGNELGEPKMDKPMVKTFVLPIVLALATILSGIVWTGREYLSEGVMAVLENCDASSALLWGAFVMAATGIILALTTKIMNFAETMSTIVDGFKLMVLTGAILVMAWSLGSITKELGLAAFVVELIGDNVPIGVLPPLVFLLSILIAFATGTSWGTMAIMTPLAISMGYQLTGDVNMAVAMSGAVLSGAIFGDHSSPVSDTTVMASIFSGADHIDHVSTQLPYAITVGGVILVLYTIFGFTRCNPLILLAAGLVTLFLLATVLHKYYLKKYNIDPNYADSMIKAVK</sequence>
<keyword evidence="3 6" id="KW-0812">Transmembrane</keyword>
<evidence type="ECO:0000256" key="1">
    <source>
        <dbReference type="ARBA" id="ARBA00004651"/>
    </source>
</evidence>
<proteinExistence type="predicted"/>
<feature type="transmembrane region" description="Helical" evidence="6">
    <location>
        <begin position="136"/>
        <end position="155"/>
    </location>
</feature>
<feature type="transmembrane region" description="Helical" evidence="6">
    <location>
        <begin position="175"/>
        <end position="197"/>
    </location>
</feature>
<feature type="domain" description="Na+/H+ antiporter NhaC-like C-terminal" evidence="7">
    <location>
        <begin position="34"/>
        <end position="357"/>
    </location>
</feature>
<keyword evidence="4 6" id="KW-1133">Transmembrane helix</keyword>
<dbReference type="PANTHER" id="PTHR43478">
    <property type="entry name" value="NA+/H+ ANTIPORTER-RELATED"/>
    <property type="match status" value="1"/>
</dbReference>
<comment type="subcellular location">
    <subcellularLocation>
        <location evidence="1">Cell membrane</location>
        <topology evidence="1">Multi-pass membrane protein</topology>
    </subcellularLocation>
</comment>
<protein>
    <recommendedName>
        <fullName evidence="7">Na+/H+ antiporter NhaC-like C-terminal domain-containing protein</fullName>
    </recommendedName>
</protein>
<feature type="transmembrane region" description="Helical" evidence="6">
    <location>
        <begin position="62"/>
        <end position="87"/>
    </location>
</feature>
<feature type="transmembrane region" description="Helical" evidence="6">
    <location>
        <begin position="338"/>
        <end position="357"/>
    </location>
</feature>
<evidence type="ECO:0000256" key="6">
    <source>
        <dbReference type="SAM" id="Phobius"/>
    </source>
</evidence>
<comment type="caution">
    <text evidence="8">The sequence shown here is derived from an EMBL/GenBank/DDBJ whole genome shotgun (WGS) entry which is preliminary data.</text>
</comment>
<evidence type="ECO:0000256" key="5">
    <source>
        <dbReference type="ARBA" id="ARBA00023136"/>
    </source>
</evidence>
<gene>
    <name evidence="8" type="ORF">SDC9_88135</name>
</gene>
<dbReference type="Pfam" id="PF03553">
    <property type="entry name" value="Na_H_antiporter"/>
    <property type="match status" value="1"/>
</dbReference>
<feature type="transmembrane region" description="Helical" evidence="6">
    <location>
        <begin position="247"/>
        <end position="267"/>
    </location>
</feature>
<accession>A0A644ZKR7</accession>
<dbReference type="GO" id="GO:0005886">
    <property type="term" value="C:plasma membrane"/>
    <property type="evidence" value="ECO:0007669"/>
    <property type="project" value="UniProtKB-SubCell"/>
</dbReference>
<feature type="transmembrane region" description="Helical" evidence="6">
    <location>
        <begin position="20"/>
        <end position="42"/>
    </location>
</feature>